<evidence type="ECO:0000313" key="1">
    <source>
        <dbReference type="EMBL" id="CAK0852047.1"/>
    </source>
</evidence>
<dbReference type="Proteomes" id="UP001189429">
    <property type="component" value="Unassembled WGS sequence"/>
</dbReference>
<protein>
    <submittedName>
        <fullName evidence="1">Uncharacterized protein</fullName>
    </submittedName>
</protein>
<accession>A0ABN9U0Y3</accession>
<sequence>MLVAKAEPTNWSVPSLLLRYVDENRSDAVFVVIGEALEQFRSCEVWRVDEFTVLGSNVRNSSGVQKFGVQCLYEVSLKFVAPDLKLAGRTWPFKYAYAFQDWPSMNQLDAGAFVDILGKLEAKPVLDANSSIPKPFSD</sequence>
<reference evidence="1" key="1">
    <citation type="submission" date="2023-10" db="EMBL/GenBank/DDBJ databases">
        <authorList>
            <person name="Chen Y."/>
            <person name="Shah S."/>
            <person name="Dougan E. K."/>
            <person name="Thang M."/>
            <person name="Chan C."/>
        </authorList>
    </citation>
    <scope>NUCLEOTIDE SEQUENCE [LARGE SCALE GENOMIC DNA]</scope>
</reference>
<evidence type="ECO:0000313" key="2">
    <source>
        <dbReference type="Proteomes" id="UP001189429"/>
    </source>
</evidence>
<name>A0ABN9U0Y3_9DINO</name>
<comment type="caution">
    <text evidence="1">The sequence shown here is derived from an EMBL/GenBank/DDBJ whole genome shotgun (WGS) entry which is preliminary data.</text>
</comment>
<proteinExistence type="predicted"/>
<organism evidence="1 2">
    <name type="scientific">Prorocentrum cordatum</name>
    <dbReference type="NCBI Taxonomy" id="2364126"/>
    <lineage>
        <taxon>Eukaryota</taxon>
        <taxon>Sar</taxon>
        <taxon>Alveolata</taxon>
        <taxon>Dinophyceae</taxon>
        <taxon>Prorocentrales</taxon>
        <taxon>Prorocentraceae</taxon>
        <taxon>Prorocentrum</taxon>
    </lineage>
</organism>
<keyword evidence="2" id="KW-1185">Reference proteome</keyword>
<gene>
    <name evidence="1" type="ORF">PCOR1329_LOCUS44019</name>
</gene>
<dbReference type="EMBL" id="CAUYUJ010015289">
    <property type="protein sequence ID" value="CAK0852047.1"/>
    <property type="molecule type" value="Genomic_DNA"/>
</dbReference>